<dbReference type="Proteomes" id="UP001296776">
    <property type="component" value="Unassembled WGS sequence"/>
</dbReference>
<dbReference type="PANTHER" id="PTHR13096:SF8">
    <property type="entry name" value="RIBOSOMAL OXYGENASE 1"/>
    <property type="match status" value="1"/>
</dbReference>
<keyword evidence="4" id="KW-0560">Oxidoreductase</keyword>
<evidence type="ECO:0000256" key="3">
    <source>
        <dbReference type="ARBA" id="ARBA00022964"/>
    </source>
</evidence>
<reference evidence="7" key="2">
    <citation type="journal article" date="2020" name="Microorganisms">
        <title>Osmotic Adaptation and Compatible Solute Biosynthesis of Phototrophic Bacteria as Revealed from Genome Analyses.</title>
        <authorList>
            <person name="Imhoff J.F."/>
            <person name="Rahn T."/>
            <person name="Kunzel S."/>
            <person name="Keller A."/>
            <person name="Neulinger S.C."/>
        </authorList>
    </citation>
    <scope>NUCLEOTIDE SEQUENCE</scope>
    <source>
        <strain evidence="7">DSM 11080</strain>
    </source>
</reference>
<protein>
    <recommendedName>
        <fullName evidence="6">JmjC domain-containing protein</fullName>
    </recommendedName>
</protein>
<dbReference type="GO" id="GO:0016706">
    <property type="term" value="F:2-oxoglutarate-dependent dioxygenase activity"/>
    <property type="evidence" value="ECO:0007669"/>
    <property type="project" value="TreeGrafter"/>
</dbReference>
<dbReference type="CDD" id="cd02208">
    <property type="entry name" value="cupin_RmlC-like"/>
    <property type="match status" value="1"/>
</dbReference>
<evidence type="ECO:0000259" key="6">
    <source>
        <dbReference type="PROSITE" id="PS51184"/>
    </source>
</evidence>
<keyword evidence="5" id="KW-0408">Iron</keyword>
<proteinExistence type="predicted"/>
<dbReference type="PROSITE" id="PS51184">
    <property type="entry name" value="JMJC"/>
    <property type="match status" value="1"/>
</dbReference>
<comment type="caution">
    <text evidence="7">The sequence shown here is derived from an EMBL/GenBank/DDBJ whole genome shotgun (WGS) entry which is preliminary data.</text>
</comment>
<dbReference type="InterPro" id="IPR003347">
    <property type="entry name" value="JmjC_dom"/>
</dbReference>
<accession>A0AAJ0U320</accession>
<keyword evidence="2" id="KW-0479">Metal-binding</keyword>
<dbReference type="PANTHER" id="PTHR13096">
    <property type="entry name" value="MINA53 MYC INDUCED NUCLEAR ANTIGEN"/>
    <property type="match status" value="1"/>
</dbReference>
<dbReference type="GO" id="GO:0046872">
    <property type="term" value="F:metal ion binding"/>
    <property type="evidence" value="ECO:0007669"/>
    <property type="project" value="UniProtKB-KW"/>
</dbReference>
<reference evidence="7" key="1">
    <citation type="submission" date="2017-08" db="EMBL/GenBank/DDBJ databases">
        <authorList>
            <person name="Imhoff J.F."/>
            <person name="Rahn T."/>
            <person name="Kuenzel S."/>
            <person name="Neulinger S.C."/>
        </authorList>
    </citation>
    <scope>NUCLEOTIDE SEQUENCE</scope>
    <source>
        <strain evidence="7">DSM 11080</strain>
    </source>
</reference>
<comment type="cofactor">
    <cofactor evidence="1">
        <name>Fe(2+)</name>
        <dbReference type="ChEBI" id="CHEBI:29033"/>
    </cofactor>
</comment>
<evidence type="ECO:0000313" key="8">
    <source>
        <dbReference type="Proteomes" id="UP001296776"/>
    </source>
</evidence>
<gene>
    <name evidence="7" type="ORF">CKO40_07070</name>
</gene>
<dbReference type="AlphaFoldDB" id="A0AAJ0U320"/>
<dbReference type="Gene3D" id="2.60.120.650">
    <property type="entry name" value="Cupin"/>
    <property type="match status" value="1"/>
</dbReference>
<keyword evidence="3" id="KW-0223">Dioxygenase</keyword>
<evidence type="ECO:0000313" key="7">
    <source>
        <dbReference type="EMBL" id="MBK1704312.1"/>
    </source>
</evidence>
<feature type="domain" description="JmjC" evidence="6">
    <location>
        <begin position="106"/>
        <end position="234"/>
    </location>
</feature>
<dbReference type="RefSeq" id="WP_200345499.1">
    <property type="nucleotide sequence ID" value="NZ_NRSJ01000009.1"/>
</dbReference>
<keyword evidence="8" id="KW-1185">Reference proteome</keyword>
<dbReference type="InterPro" id="IPR039994">
    <property type="entry name" value="NO66-like"/>
</dbReference>
<dbReference type="Pfam" id="PF20514">
    <property type="entry name" value="WHD_ROXA"/>
    <property type="match status" value="1"/>
</dbReference>
<name>A0AAJ0U320_9GAMM</name>
<evidence type="ECO:0000256" key="4">
    <source>
        <dbReference type="ARBA" id="ARBA00023002"/>
    </source>
</evidence>
<evidence type="ECO:0000256" key="2">
    <source>
        <dbReference type="ARBA" id="ARBA00022723"/>
    </source>
</evidence>
<dbReference type="Gene3D" id="3.40.366.30">
    <property type="entry name" value="50S ribosomal protein L16 arginine hydroxylase, Chain A, Domain 2"/>
    <property type="match status" value="1"/>
</dbReference>
<dbReference type="Pfam" id="PF08007">
    <property type="entry name" value="JmjC_2"/>
    <property type="match status" value="1"/>
</dbReference>
<dbReference type="InterPro" id="IPR046799">
    <property type="entry name" value="ROXA-like_wH"/>
</dbReference>
<dbReference type="EMBL" id="NRSJ01000009">
    <property type="protein sequence ID" value="MBK1704312.1"/>
    <property type="molecule type" value="Genomic_DNA"/>
</dbReference>
<dbReference type="SMART" id="SM00558">
    <property type="entry name" value="JmjC"/>
    <property type="match status" value="1"/>
</dbReference>
<organism evidence="7 8">
    <name type="scientific">Halochromatium glycolicum</name>
    <dbReference type="NCBI Taxonomy" id="85075"/>
    <lineage>
        <taxon>Bacteria</taxon>
        <taxon>Pseudomonadati</taxon>
        <taxon>Pseudomonadota</taxon>
        <taxon>Gammaproteobacteria</taxon>
        <taxon>Chromatiales</taxon>
        <taxon>Chromatiaceae</taxon>
        <taxon>Halochromatium</taxon>
    </lineage>
</organism>
<sequence length="408" mass="45218">MINDSPAFPALRFPSGLDAEGFLARYWQRRPLLMRQALPGFENPLPADELAGLACESDVEARIVLERSEQGPWQLLHGPFAPERFAALPATHWTLLVQDVDKHIPEIGALLERFRFLPNWRLDDIMVSYAEDQGSVGPHVDDYDVFLIQAEGRRRWRIATRADAPLELLPDLEIKILERFEPDHEWLLEPGDILYLPPGVPHWGVAEGACQTWSVGLRSPSWGELADDWLAEVAERFTPAGRWRDPSPDGGSVAVTPDDPAELTAATIASMRTQIESGIAAAGCDDFAVWLGKWMTEPKLNLELAPPEPSWPVSAVIALLESRGALQRDGRSLLLFARSSEPVGPVLLFANGEDHRLPAELAPFVSLLANGRELEAGRVRPWLDQEPAQALLATLFNAGHYRVPDESA</sequence>
<dbReference type="SUPFAM" id="SSF51197">
    <property type="entry name" value="Clavaminate synthase-like"/>
    <property type="match status" value="1"/>
</dbReference>
<evidence type="ECO:0000256" key="5">
    <source>
        <dbReference type="ARBA" id="ARBA00023004"/>
    </source>
</evidence>
<evidence type="ECO:0000256" key="1">
    <source>
        <dbReference type="ARBA" id="ARBA00001954"/>
    </source>
</evidence>